<gene>
    <name evidence="3" type="ORF">BINO364_LOCUS6293</name>
</gene>
<organism evidence="3 4">
    <name type="scientific">Brenthis ino</name>
    <name type="common">lesser marbled fritillary</name>
    <dbReference type="NCBI Taxonomy" id="405034"/>
    <lineage>
        <taxon>Eukaryota</taxon>
        <taxon>Metazoa</taxon>
        <taxon>Ecdysozoa</taxon>
        <taxon>Arthropoda</taxon>
        <taxon>Hexapoda</taxon>
        <taxon>Insecta</taxon>
        <taxon>Pterygota</taxon>
        <taxon>Neoptera</taxon>
        <taxon>Endopterygota</taxon>
        <taxon>Lepidoptera</taxon>
        <taxon>Glossata</taxon>
        <taxon>Ditrysia</taxon>
        <taxon>Papilionoidea</taxon>
        <taxon>Nymphalidae</taxon>
        <taxon>Heliconiinae</taxon>
        <taxon>Argynnini</taxon>
        <taxon>Brenthis</taxon>
    </lineage>
</organism>
<feature type="chain" id="PRO_5035447635" evidence="2">
    <location>
        <begin position="19"/>
        <end position="401"/>
    </location>
</feature>
<protein>
    <submittedName>
        <fullName evidence="3">Uncharacterized protein</fullName>
    </submittedName>
</protein>
<proteinExistence type="predicted"/>
<dbReference type="OrthoDB" id="191706at2759"/>
<evidence type="ECO:0000313" key="3">
    <source>
        <dbReference type="EMBL" id="CAH0720020.1"/>
    </source>
</evidence>
<evidence type="ECO:0000256" key="2">
    <source>
        <dbReference type="SAM" id="SignalP"/>
    </source>
</evidence>
<reference evidence="3" key="1">
    <citation type="submission" date="2021-12" db="EMBL/GenBank/DDBJ databases">
        <authorList>
            <person name="Martin H S."/>
        </authorList>
    </citation>
    <scope>NUCLEOTIDE SEQUENCE</scope>
</reference>
<feature type="transmembrane region" description="Helical" evidence="1">
    <location>
        <begin position="172"/>
        <end position="196"/>
    </location>
</feature>
<keyword evidence="1" id="KW-1133">Transmembrane helix</keyword>
<sequence>MIIFKCALIILSSTYILSLCSQVVTQTNFFDTGLAFMYVASGALAGKIIYDRYQQIHILGSLTPNPNVTSFANRISCFSASFLSLGFLVYYFLFLFKVDEQCLRALNIFICGFGTLYMWVQCIITTYICTLFFDKRLTVLRQCLANVSFPILVVMAIFGTVSSFLPEDGTRGVYVCHVVSSLCSYILTGIFCIFLLSFEKDYEYFSEGLRTELLLDDGCSLNNASLSDVDSIFENREPISNTIVIARSIACVDNDSGMSSGENDESMRYVYNKVSDTVANSEKCLTNDNQRAVLWNEIPSCSNVNINVSGGSDVIDSNFIVINVYDSDSDSVKYEAVGRNVYEDTTLSDESKSLVPVRNEIVKSESQKLVSLSLSILLAALLQAMRCFAQFLEDIVTPQRL</sequence>
<dbReference type="Proteomes" id="UP000838878">
    <property type="component" value="Chromosome 14"/>
</dbReference>
<keyword evidence="1" id="KW-0812">Transmembrane</keyword>
<dbReference type="AlphaFoldDB" id="A0A8J9V4R5"/>
<dbReference type="EMBL" id="OV170234">
    <property type="protein sequence ID" value="CAH0720020.1"/>
    <property type="molecule type" value="Genomic_DNA"/>
</dbReference>
<evidence type="ECO:0000313" key="4">
    <source>
        <dbReference type="Proteomes" id="UP000838878"/>
    </source>
</evidence>
<keyword evidence="1" id="KW-0472">Membrane</keyword>
<feature type="signal peptide" evidence="2">
    <location>
        <begin position="1"/>
        <end position="18"/>
    </location>
</feature>
<accession>A0A8J9V4R5</accession>
<keyword evidence="2" id="KW-0732">Signal</keyword>
<feature type="non-terminal residue" evidence="3">
    <location>
        <position position="401"/>
    </location>
</feature>
<name>A0A8J9V4R5_9NEOP</name>
<feature type="transmembrane region" description="Helical" evidence="1">
    <location>
        <begin position="105"/>
        <end position="133"/>
    </location>
</feature>
<feature type="transmembrane region" description="Helical" evidence="1">
    <location>
        <begin position="145"/>
        <end position="166"/>
    </location>
</feature>
<feature type="transmembrane region" description="Helical" evidence="1">
    <location>
        <begin position="71"/>
        <end position="93"/>
    </location>
</feature>
<keyword evidence="4" id="KW-1185">Reference proteome</keyword>
<evidence type="ECO:0000256" key="1">
    <source>
        <dbReference type="SAM" id="Phobius"/>
    </source>
</evidence>